<proteinExistence type="predicted"/>
<dbReference type="AlphaFoldDB" id="A0AA92U2Z8"/>
<feature type="signal peptide" evidence="1">
    <location>
        <begin position="1"/>
        <end position="19"/>
    </location>
</feature>
<reference evidence="2 3" key="1">
    <citation type="submission" date="2018-08" db="EMBL/GenBank/DDBJ databases">
        <title>A genome reference for cultivated species of the human gut microbiota.</title>
        <authorList>
            <person name="Zou Y."/>
            <person name="Xue W."/>
            <person name="Luo G."/>
        </authorList>
    </citation>
    <scope>NUCLEOTIDE SEQUENCE [LARGE SCALE GENOMIC DNA]</scope>
    <source>
        <strain evidence="2 3">AF11-14</strain>
    </source>
</reference>
<comment type="caution">
    <text evidence="2">The sequence shown here is derived from an EMBL/GenBank/DDBJ whole genome shotgun (WGS) entry which is preliminary data.</text>
</comment>
<dbReference type="PROSITE" id="PS51257">
    <property type="entry name" value="PROKAR_LIPOPROTEIN"/>
    <property type="match status" value="1"/>
</dbReference>
<gene>
    <name evidence="2" type="ORF">DWV60_11710</name>
</gene>
<sequence>MKKIILMFCFAILGMSALTSCHSVSPDADEEAVIVKKPWFIGHGGVEQQAVQTGLTWCWWSTSGYYFKIVPVRHEITLDDLFSDDNTPLDFHTVIITQIEQGKSPILLQNYGEKWFDTNLNNYFCNLV</sequence>
<protein>
    <recommendedName>
        <fullName evidence="4">Lipoprotein</fullName>
    </recommendedName>
</protein>
<evidence type="ECO:0008006" key="4">
    <source>
        <dbReference type="Google" id="ProtNLM"/>
    </source>
</evidence>
<evidence type="ECO:0000313" key="3">
    <source>
        <dbReference type="Proteomes" id="UP000286077"/>
    </source>
</evidence>
<dbReference type="EMBL" id="QSAQ01000031">
    <property type="protein sequence ID" value="RGW66587.1"/>
    <property type="molecule type" value="Genomic_DNA"/>
</dbReference>
<accession>A0AA92U2Z8</accession>
<evidence type="ECO:0000313" key="2">
    <source>
        <dbReference type="EMBL" id="RGW66587.1"/>
    </source>
</evidence>
<dbReference type="Proteomes" id="UP000286077">
    <property type="component" value="Unassembled WGS sequence"/>
</dbReference>
<feature type="chain" id="PRO_5041728279" description="Lipoprotein" evidence="1">
    <location>
        <begin position="20"/>
        <end position="128"/>
    </location>
</feature>
<keyword evidence="1" id="KW-0732">Signal</keyword>
<evidence type="ECO:0000256" key="1">
    <source>
        <dbReference type="SAM" id="SignalP"/>
    </source>
</evidence>
<name>A0AA92U2Z8_9BACT</name>
<organism evidence="2 3">
    <name type="scientific">Segatella copri</name>
    <dbReference type="NCBI Taxonomy" id="165179"/>
    <lineage>
        <taxon>Bacteria</taxon>
        <taxon>Pseudomonadati</taxon>
        <taxon>Bacteroidota</taxon>
        <taxon>Bacteroidia</taxon>
        <taxon>Bacteroidales</taxon>
        <taxon>Prevotellaceae</taxon>
        <taxon>Segatella</taxon>
    </lineage>
</organism>